<feature type="compositionally biased region" description="Basic and acidic residues" evidence="1">
    <location>
        <begin position="182"/>
        <end position="191"/>
    </location>
</feature>
<keyword evidence="4" id="KW-1185">Reference proteome</keyword>
<keyword evidence="2" id="KW-0472">Membrane</keyword>
<sequence length="191" mass="21830">MLLPTLILIRRMMFLSIGIYFFVQTGNPELSALIISVLLTVTFLNFFWRKVFRKEPTKFWHFSNIAEGIMAVFVAILAISIVYLPFYLTRTILSSPVGAKRILILVFILATILYGLIGYLETILPIPFQFRKATKSKQPKTLSTPPNEASLTKSQSPSVDDEISRLKQKVQNEDGYLSQSKPEPKDKKRRT</sequence>
<keyword evidence="2" id="KW-1133">Transmembrane helix</keyword>
<feature type="transmembrane region" description="Helical" evidence="2">
    <location>
        <begin position="6"/>
        <end position="23"/>
    </location>
</feature>
<evidence type="ECO:0000313" key="3">
    <source>
        <dbReference type="EMBL" id="VXD15967.1"/>
    </source>
</evidence>
<evidence type="ECO:0000256" key="1">
    <source>
        <dbReference type="SAM" id="MobiDB-lite"/>
    </source>
</evidence>
<dbReference type="EMBL" id="CZCU02000126">
    <property type="protein sequence ID" value="VXD15967.1"/>
    <property type="molecule type" value="Genomic_DNA"/>
</dbReference>
<feature type="transmembrane region" description="Helical" evidence="2">
    <location>
        <begin position="101"/>
        <end position="120"/>
    </location>
</feature>
<feature type="transmembrane region" description="Helical" evidence="2">
    <location>
        <begin position="30"/>
        <end position="48"/>
    </location>
</feature>
<proteinExistence type="predicted"/>
<gene>
    <name evidence="3" type="ORF">PL8927_510005</name>
</gene>
<feature type="region of interest" description="Disordered" evidence="1">
    <location>
        <begin position="137"/>
        <end position="191"/>
    </location>
</feature>
<keyword evidence="2" id="KW-0812">Transmembrane</keyword>
<dbReference type="RefSeq" id="WP_083619764.1">
    <property type="nucleotide sequence ID" value="NZ_LR734863.1"/>
</dbReference>
<protein>
    <submittedName>
        <fullName evidence="3">Uncharacterized protein</fullName>
    </submittedName>
</protein>
<dbReference type="Proteomes" id="UP000184550">
    <property type="component" value="Unassembled WGS sequence"/>
</dbReference>
<organism evidence="3 4">
    <name type="scientific">Planktothrix serta PCC 8927</name>
    <dbReference type="NCBI Taxonomy" id="671068"/>
    <lineage>
        <taxon>Bacteria</taxon>
        <taxon>Bacillati</taxon>
        <taxon>Cyanobacteriota</taxon>
        <taxon>Cyanophyceae</taxon>
        <taxon>Oscillatoriophycideae</taxon>
        <taxon>Oscillatoriales</taxon>
        <taxon>Microcoleaceae</taxon>
        <taxon>Planktothrix</taxon>
    </lineage>
</organism>
<dbReference type="AlphaFoldDB" id="A0A7Z9BMX5"/>
<comment type="caution">
    <text evidence="3">The sequence shown here is derived from an EMBL/GenBank/DDBJ whole genome shotgun (WGS) entry which is preliminary data.</text>
</comment>
<evidence type="ECO:0000256" key="2">
    <source>
        <dbReference type="SAM" id="Phobius"/>
    </source>
</evidence>
<feature type="transmembrane region" description="Helical" evidence="2">
    <location>
        <begin position="68"/>
        <end position="89"/>
    </location>
</feature>
<evidence type="ECO:0000313" key="4">
    <source>
        <dbReference type="Proteomes" id="UP000184550"/>
    </source>
</evidence>
<accession>A0A7Z9BMX5</accession>
<name>A0A7Z9BMX5_9CYAN</name>
<feature type="compositionally biased region" description="Polar residues" evidence="1">
    <location>
        <begin position="139"/>
        <end position="158"/>
    </location>
</feature>
<reference evidence="3" key="1">
    <citation type="submission" date="2019-10" db="EMBL/GenBank/DDBJ databases">
        <authorList>
            <consortium name="Genoscope - CEA"/>
            <person name="William W."/>
        </authorList>
    </citation>
    <scope>NUCLEOTIDE SEQUENCE [LARGE SCALE GENOMIC DNA]</scope>
    <source>
        <strain evidence="3">BBR_PRJEB10992</strain>
    </source>
</reference>